<dbReference type="AlphaFoldDB" id="A0A813BP13"/>
<dbReference type="Proteomes" id="UP000601435">
    <property type="component" value="Unassembled WGS sequence"/>
</dbReference>
<organism evidence="1 2">
    <name type="scientific">Symbiodinium necroappetens</name>
    <dbReference type="NCBI Taxonomy" id="1628268"/>
    <lineage>
        <taxon>Eukaryota</taxon>
        <taxon>Sar</taxon>
        <taxon>Alveolata</taxon>
        <taxon>Dinophyceae</taxon>
        <taxon>Suessiales</taxon>
        <taxon>Symbiodiniaceae</taxon>
        <taxon>Symbiodinium</taxon>
    </lineage>
</organism>
<proteinExistence type="predicted"/>
<accession>A0A813BP13</accession>
<dbReference type="OrthoDB" id="423977at2759"/>
<evidence type="ECO:0000313" key="2">
    <source>
        <dbReference type="Proteomes" id="UP000601435"/>
    </source>
</evidence>
<name>A0A813BP13_9DINO</name>
<gene>
    <name evidence="1" type="ORF">SNEC2469_LOCUS31235</name>
</gene>
<evidence type="ECO:0000313" key="1">
    <source>
        <dbReference type="EMBL" id="CAE7913906.1"/>
    </source>
</evidence>
<feature type="non-terminal residue" evidence="1">
    <location>
        <position position="1"/>
    </location>
</feature>
<protein>
    <recommendedName>
        <fullName evidence="3">DDE-1 domain-containing protein</fullName>
    </recommendedName>
</protein>
<reference evidence="1" key="1">
    <citation type="submission" date="2021-02" db="EMBL/GenBank/DDBJ databases">
        <authorList>
            <person name="Dougan E. K."/>
            <person name="Rhodes N."/>
            <person name="Thang M."/>
            <person name="Chan C."/>
        </authorList>
    </citation>
    <scope>NUCLEOTIDE SEQUENCE</scope>
</reference>
<evidence type="ECO:0008006" key="3">
    <source>
        <dbReference type="Google" id="ProtNLM"/>
    </source>
</evidence>
<sequence length="357" mass="40165">MEEALKELDCIRRQIKNVQSRQSAKRRLAVQAEFLVPRPLQKRVLLVYMYSGHCSQVAAEFLRRCFAGCQAAAEESMDYEAVVEDLYLAAPLDEIVDLETAPLTCVRTSDALAAMEFTVQQKLHSWVASLNTEKGVAPSRSMMVAYAMDNIPSAVPDELRAGLVQRLNGSPRAQRKWLARFRRQWQCRVGRLPVEDVVTAFWQWINFAWAEAEEAKETPLVLNADETCIAWVKGLSGTVAKTTQARCAADRASLAQRRSNFTLLACICAESRIQPLLPQFILVNKRQITMKELAVVKGLLPPQTYVVRGQSAWCSHELLRRFLTALATSLEPVSHGRYIILLLDCAACHLHDSIRSH</sequence>
<comment type="caution">
    <text evidence="1">The sequence shown here is derived from an EMBL/GenBank/DDBJ whole genome shotgun (WGS) entry which is preliminary data.</text>
</comment>
<keyword evidence="2" id="KW-1185">Reference proteome</keyword>
<dbReference type="EMBL" id="CAJNJA010075009">
    <property type="protein sequence ID" value="CAE7913906.1"/>
    <property type="molecule type" value="Genomic_DNA"/>
</dbReference>